<organism evidence="1 2">
    <name type="scientific">Pleurodeles waltl</name>
    <name type="common">Iberian ribbed newt</name>
    <dbReference type="NCBI Taxonomy" id="8319"/>
    <lineage>
        <taxon>Eukaryota</taxon>
        <taxon>Metazoa</taxon>
        <taxon>Chordata</taxon>
        <taxon>Craniata</taxon>
        <taxon>Vertebrata</taxon>
        <taxon>Euteleostomi</taxon>
        <taxon>Amphibia</taxon>
        <taxon>Batrachia</taxon>
        <taxon>Caudata</taxon>
        <taxon>Salamandroidea</taxon>
        <taxon>Salamandridae</taxon>
        <taxon>Pleurodelinae</taxon>
        <taxon>Pleurodeles</taxon>
    </lineage>
</organism>
<evidence type="ECO:0000313" key="1">
    <source>
        <dbReference type="EMBL" id="KAJ1140057.1"/>
    </source>
</evidence>
<evidence type="ECO:0000313" key="2">
    <source>
        <dbReference type="Proteomes" id="UP001066276"/>
    </source>
</evidence>
<proteinExistence type="predicted"/>
<dbReference type="EMBL" id="JANPWB010000010">
    <property type="protein sequence ID" value="KAJ1140057.1"/>
    <property type="molecule type" value="Genomic_DNA"/>
</dbReference>
<dbReference type="Gene3D" id="3.30.70.1820">
    <property type="entry name" value="L1 transposable element, RRM domain"/>
    <property type="match status" value="1"/>
</dbReference>
<dbReference type="Proteomes" id="UP001066276">
    <property type="component" value="Chromosome 6"/>
</dbReference>
<keyword evidence="2" id="KW-1185">Reference proteome</keyword>
<comment type="caution">
    <text evidence="1">The sequence shown here is derived from an EMBL/GenBank/DDBJ whole genome shotgun (WGS) entry which is preliminary data.</text>
</comment>
<name>A0AAV7QL31_PLEWA</name>
<dbReference type="AlphaFoldDB" id="A0AAV7QL31"/>
<sequence>MKREVVELGQRIDTLELAQEEESQGSNIRIEGVPSQAVTGKLEDFVERLFHHVAPDLKDQTVVLDRTHRAGRPARWPGLPQDILTLQATGDHNGCDPGPTADRL</sequence>
<gene>
    <name evidence="1" type="ORF">NDU88_006418</name>
</gene>
<protein>
    <submittedName>
        <fullName evidence="1">Uncharacterized protein</fullName>
    </submittedName>
</protein>
<reference evidence="1" key="1">
    <citation type="journal article" date="2022" name="bioRxiv">
        <title>Sequencing and chromosome-scale assembly of the giantPleurodeles waltlgenome.</title>
        <authorList>
            <person name="Brown T."/>
            <person name="Elewa A."/>
            <person name="Iarovenko S."/>
            <person name="Subramanian E."/>
            <person name="Araus A.J."/>
            <person name="Petzold A."/>
            <person name="Susuki M."/>
            <person name="Suzuki K.-i.T."/>
            <person name="Hayashi T."/>
            <person name="Toyoda A."/>
            <person name="Oliveira C."/>
            <person name="Osipova E."/>
            <person name="Leigh N.D."/>
            <person name="Simon A."/>
            <person name="Yun M.H."/>
        </authorList>
    </citation>
    <scope>NUCLEOTIDE SEQUENCE</scope>
    <source>
        <strain evidence="1">20211129_DDA</strain>
        <tissue evidence="1">Liver</tissue>
    </source>
</reference>
<accession>A0AAV7QL31</accession>